<dbReference type="EC" id="5.2.1.8" evidence="3"/>
<keyword evidence="2" id="KW-0802">TPR repeat</keyword>
<dbReference type="AlphaFoldDB" id="A0A5N6M984"/>
<dbReference type="SUPFAM" id="SSF48452">
    <property type="entry name" value="TPR-like"/>
    <property type="match status" value="1"/>
</dbReference>
<evidence type="ECO:0000313" key="7">
    <source>
        <dbReference type="EMBL" id="KAD3336741.1"/>
    </source>
</evidence>
<feature type="transmembrane region" description="Helical" evidence="5">
    <location>
        <begin position="349"/>
        <end position="368"/>
    </location>
</feature>
<proteinExistence type="predicted"/>
<dbReference type="SUPFAM" id="SSF54534">
    <property type="entry name" value="FKBP-like"/>
    <property type="match status" value="1"/>
</dbReference>
<dbReference type="PANTHER" id="PTHR11242:SF0">
    <property type="entry name" value="TPR_REGION DOMAIN-CONTAINING PROTEIN"/>
    <property type="match status" value="1"/>
</dbReference>
<reference evidence="7 8" key="1">
    <citation type="submission" date="2019-05" db="EMBL/GenBank/DDBJ databases">
        <title>Mikania micrantha, genome provides insights into the molecular mechanism of rapid growth.</title>
        <authorList>
            <person name="Liu B."/>
        </authorList>
    </citation>
    <scope>NUCLEOTIDE SEQUENCE [LARGE SCALE GENOMIC DNA]</scope>
    <source>
        <strain evidence="7">NLD-2019</strain>
        <tissue evidence="7">Leaf</tissue>
    </source>
</reference>
<dbReference type="PANTHER" id="PTHR11242">
    <property type="entry name" value="ARYL HYDROCARBON RECEPTOR INTERACTING PROTEIN RELATED"/>
    <property type="match status" value="1"/>
</dbReference>
<accession>A0A5N6M984</accession>
<keyword evidence="3" id="KW-0413">Isomerase</keyword>
<evidence type="ECO:0000256" key="5">
    <source>
        <dbReference type="SAM" id="Phobius"/>
    </source>
</evidence>
<feature type="domain" description="PPIase FKBP-type" evidence="6">
    <location>
        <begin position="102"/>
        <end position="194"/>
    </location>
</feature>
<name>A0A5N6M984_9ASTR</name>
<dbReference type="OrthoDB" id="433738at2759"/>
<sequence>METALIDRCLDMAAAQQQPIGPVGQDGETEITSESSSMTHGVPQNDQDAKEEIVMEGSSFVHGGHPQDDNRPPKVDAKVEVIHEKVTKQVIKEGHGENPSKYSTCFLHYKAWTESTQHKFEDTWQEQQLTEIVLGKEKKEMTGLAIGLSFMKAGERALLHVGWELGYGEEGSFSFPNVPPKADIIYEVELVGFDETKEGKARSEMTVEERISAADRRRMDGNNLFKEDKLEEAMQQYEMAIAYMGDDFMFQLFGKYQDMALAVKNPCHLNIAACLIKLKRYEEAIAQCSIVYAAREDFTKARKFAPEDKAISKELRVLAEHDKIVYQKQKELYKGLFGPRPEPKRQKKITSWFVVVWQWLISLYYRLFRRERIKSE</sequence>
<dbReference type="GO" id="GO:0003755">
    <property type="term" value="F:peptidyl-prolyl cis-trans isomerase activity"/>
    <property type="evidence" value="ECO:0007669"/>
    <property type="project" value="UniProtKB-KW"/>
</dbReference>
<dbReference type="Gene3D" id="3.10.50.40">
    <property type="match status" value="1"/>
</dbReference>
<dbReference type="Gene3D" id="1.25.40.10">
    <property type="entry name" value="Tetratricopeptide repeat domain"/>
    <property type="match status" value="1"/>
</dbReference>
<dbReference type="InterPro" id="IPR046357">
    <property type="entry name" value="PPIase_dom_sf"/>
</dbReference>
<evidence type="ECO:0000256" key="1">
    <source>
        <dbReference type="ARBA" id="ARBA00022737"/>
    </source>
</evidence>
<comment type="catalytic activity">
    <reaction evidence="3">
        <text>[protein]-peptidylproline (omega=180) = [protein]-peptidylproline (omega=0)</text>
        <dbReference type="Rhea" id="RHEA:16237"/>
        <dbReference type="Rhea" id="RHEA-COMP:10747"/>
        <dbReference type="Rhea" id="RHEA-COMP:10748"/>
        <dbReference type="ChEBI" id="CHEBI:83833"/>
        <dbReference type="ChEBI" id="CHEBI:83834"/>
        <dbReference type="EC" id="5.2.1.8"/>
    </reaction>
</comment>
<keyword evidence="5" id="KW-0472">Membrane</keyword>
<organism evidence="7 8">
    <name type="scientific">Mikania micrantha</name>
    <name type="common">bitter vine</name>
    <dbReference type="NCBI Taxonomy" id="192012"/>
    <lineage>
        <taxon>Eukaryota</taxon>
        <taxon>Viridiplantae</taxon>
        <taxon>Streptophyta</taxon>
        <taxon>Embryophyta</taxon>
        <taxon>Tracheophyta</taxon>
        <taxon>Spermatophyta</taxon>
        <taxon>Magnoliopsida</taxon>
        <taxon>eudicotyledons</taxon>
        <taxon>Gunneridae</taxon>
        <taxon>Pentapetalae</taxon>
        <taxon>asterids</taxon>
        <taxon>campanulids</taxon>
        <taxon>Asterales</taxon>
        <taxon>Asteraceae</taxon>
        <taxon>Asteroideae</taxon>
        <taxon>Heliantheae alliance</taxon>
        <taxon>Eupatorieae</taxon>
        <taxon>Mikania</taxon>
    </lineage>
</organism>
<keyword evidence="5" id="KW-0812">Transmembrane</keyword>
<keyword evidence="1" id="KW-0677">Repeat</keyword>
<dbReference type="Pfam" id="PF00254">
    <property type="entry name" value="FKBP_C"/>
    <property type="match status" value="1"/>
</dbReference>
<protein>
    <recommendedName>
        <fullName evidence="3">peptidylprolyl isomerase</fullName>
        <ecNumber evidence="3">5.2.1.8</ecNumber>
    </recommendedName>
</protein>
<evidence type="ECO:0000256" key="3">
    <source>
        <dbReference type="PROSITE-ProRule" id="PRU00277"/>
    </source>
</evidence>
<comment type="caution">
    <text evidence="7">The sequence shown here is derived from an EMBL/GenBank/DDBJ whole genome shotgun (WGS) entry which is preliminary data.</text>
</comment>
<dbReference type="InterPro" id="IPR039663">
    <property type="entry name" value="AIP/AIPL1/TTC9"/>
</dbReference>
<dbReference type="PROSITE" id="PS50059">
    <property type="entry name" value="FKBP_PPIASE"/>
    <property type="match status" value="1"/>
</dbReference>
<feature type="compositionally biased region" description="Low complexity" evidence="4">
    <location>
        <begin position="30"/>
        <end position="39"/>
    </location>
</feature>
<dbReference type="Proteomes" id="UP000326396">
    <property type="component" value="Linkage Group LG6"/>
</dbReference>
<gene>
    <name evidence="7" type="ORF">E3N88_32260</name>
</gene>
<keyword evidence="8" id="KW-1185">Reference proteome</keyword>
<feature type="region of interest" description="Disordered" evidence="4">
    <location>
        <begin position="19"/>
        <end position="45"/>
    </location>
</feature>
<dbReference type="InterPro" id="IPR011990">
    <property type="entry name" value="TPR-like_helical_dom_sf"/>
</dbReference>
<evidence type="ECO:0000313" key="8">
    <source>
        <dbReference type="Proteomes" id="UP000326396"/>
    </source>
</evidence>
<evidence type="ECO:0000259" key="6">
    <source>
        <dbReference type="PROSITE" id="PS50059"/>
    </source>
</evidence>
<keyword evidence="5" id="KW-1133">Transmembrane helix</keyword>
<dbReference type="InterPro" id="IPR001179">
    <property type="entry name" value="PPIase_FKBP_dom"/>
</dbReference>
<evidence type="ECO:0000256" key="4">
    <source>
        <dbReference type="SAM" id="MobiDB-lite"/>
    </source>
</evidence>
<evidence type="ECO:0000256" key="2">
    <source>
        <dbReference type="ARBA" id="ARBA00022803"/>
    </source>
</evidence>
<keyword evidence="3" id="KW-0697">Rotamase</keyword>
<dbReference type="EMBL" id="SZYD01000016">
    <property type="protein sequence ID" value="KAD3336741.1"/>
    <property type="molecule type" value="Genomic_DNA"/>
</dbReference>